<comment type="similarity">
    <text evidence="1">Belongs to the aldo/keto reductase family.</text>
</comment>
<dbReference type="GO" id="GO:0016491">
    <property type="term" value="F:oxidoreductase activity"/>
    <property type="evidence" value="ECO:0007669"/>
    <property type="project" value="InterPro"/>
</dbReference>
<organism evidence="7 8">
    <name type="scientific">Kalanchoe fedtschenkoi</name>
    <name type="common">Lavender scallops</name>
    <name type="synonym">South American air plant</name>
    <dbReference type="NCBI Taxonomy" id="63787"/>
    <lineage>
        <taxon>Eukaryota</taxon>
        <taxon>Viridiplantae</taxon>
        <taxon>Streptophyta</taxon>
        <taxon>Embryophyta</taxon>
        <taxon>Tracheophyta</taxon>
        <taxon>Spermatophyta</taxon>
        <taxon>Magnoliopsida</taxon>
        <taxon>eudicotyledons</taxon>
        <taxon>Gunneridae</taxon>
        <taxon>Pentapetalae</taxon>
        <taxon>Saxifragales</taxon>
        <taxon>Crassulaceae</taxon>
        <taxon>Kalanchoe</taxon>
    </lineage>
</organism>
<dbReference type="AlphaFoldDB" id="A0A7N0U1J7"/>
<dbReference type="Gene3D" id="3.20.20.100">
    <property type="entry name" value="NADP-dependent oxidoreductase domain"/>
    <property type="match status" value="1"/>
</dbReference>
<dbReference type="GO" id="GO:0009821">
    <property type="term" value="P:alkaloid biosynthetic process"/>
    <property type="evidence" value="ECO:0007669"/>
    <property type="project" value="UniProtKB-ARBA"/>
</dbReference>
<keyword evidence="8" id="KW-1185">Reference proteome</keyword>
<feature type="domain" description="NADP-dependent oxidoreductase" evidence="6">
    <location>
        <begin position="20"/>
        <end position="265"/>
    </location>
</feature>
<name>A0A7N0U1J7_KALFE</name>
<dbReference type="InterPro" id="IPR023210">
    <property type="entry name" value="NADP_OxRdtase_dom"/>
</dbReference>
<dbReference type="Proteomes" id="UP000594263">
    <property type="component" value="Unplaced"/>
</dbReference>
<feature type="active site" description="Proton donor" evidence="3">
    <location>
        <position position="63"/>
    </location>
</feature>
<dbReference type="FunFam" id="3.20.20.100:FF:000013">
    <property type="entry name" value="NADPH-dependent codeinone reductase 1-1"/>
    <property type="match status" value="1"/>
</dbReference>
<evidence type="ECO:0000256" key="4">
    <source>
        <dbReference type="PIRSR" id="PIRSR000097-2"/>
    </source>
</evidence>
<dbReference type="InterPro" id="IPR018170">
    <property type="entry name" value="Aldo/ket_reductase_CS"/>
</dbReference>
<feature type="binding site" evidence="4">
    <location>
        <position position="126"/>
    </location>
    <ligand>
        <name>substrate</name>
    </ligand>
</feature>
<accession>A0A7N0U1J7</accession>
<dbReference type="PROSITE" id="PS00062">
    <property type="entry name" value="ALDOKETO_REDUCTASE_2"/>
    <property type="match status" value="1"/>
</dbReference>
<feature type="site" description="Lowers pKa of active site Tyr" evidence="5">
    <location>
        <position position="93"/>
    </location>
</feature>
<keyword evidence="2" id="KW-0521">NADP</keyword>
<dbReference type="SUPFAM" id="SSF51430">
    <property type="entry name" value="NAD(P)-linked oxidoreductase"/>
    <property type="match status" value="1"/>
</dbReference>
<dbReference type="PROSITE" id="PS00798">
    <property type="entry name" value="ALDOKETO_REDUCTASE_1"/>
    <property type="match status" value="1"/>
</dbReference>
<evidence type="ECO:0000256" key="2">
    <source>
        <dbReference type="ARBA" id="ARBA00022857"/>
    </source>
</evidence>
<dbReference type="PANTHER" id="PTHR11732">
    <property type="entry name" value="ALDO/KETO REDUCTASE"/>
    <property type="match status" value="1"/>
</dbReference>
<dbReference type="Pfam" id="PF00248">
    <property type="entry name" value="Aldo_ket_red"/>
    <property type="match status" value="1"/>
</dbReference>
<dbReference type="InterPro" id="IPR020471">
    <property type="entry name" value="AKR"/>
</dbReference>
<sequence>MSIIPEIFIHGNNGFSMPVLGFGMAMPGSMFGKVDEAANEAAKLAVLQAIEVGYRHFDTSSLYRTEEPLGEAIVEALSLGLIKSRDELFITSKIWSTDTHQGLVLPALRRSLRNLKLEYLNLYLIHWPLAMRPGVVDPEFPIKPEDVVLMDYKTVWSEMEECHRIGLTKAIGVSNFSCKKLGEILSFATIPPAVNQVEVNPLWQQKTLIKYCKENRVTVIAFSPLGARGTTWGTDNVMECKTLHEIAASKGTSVAQICLRWVYEQGFIQFMVHAIEGEIRNTTSNV</sequence>
<dbReference type="PRINTS" id="PR00069">
    <property type="entry name" value="ALDKETRDTASE"/>
</dbReference>
<dbReference type="OMA" id="GTKWQWL"/>
<dbReference type="Gramene" id="Kaladp0050s0094.1.v1.1">
    <property type="protein sequence ID" value="Kaladp0050s0094.1.v1.1"/>
    <property type="gene ID" value="Kaladp0050s0094.v1.1"/>
</dbReference>
<evidence type="ECO:0000313" key="7">
    <source>
        <dbReference type="EnsemblPlants" id="Kaladp0050s0094.1.v1.1"/>
    </source>
</evidence>
<evidence type="ECO:0000256" key="1">
    <source>
        <dbReference type="ARBA" id="ARBA00007905"/>
    </source>
</evidence>
<evidence type="ECO:0000313" key="8">
    <source>
        <dbReference type="Proteomes" id="UP000594263"/>
    </source>
</evidence>
<protein>
    <recommendedName>
        <fullName evidence="6">NADP-dependent oxidoreductase domain-containing protein</fullName>
    </recommendedName>
</protein>
<dbReference type="InterPro" id="IPR036812">
    <property type="entry name" value="NAD(P)_OxRdtase_dom_sf"/>
</dbReference>
<reference evidence="7" key="1">
    <citation type="submission" date="2021-01" db="UniProtKB">
        <authorList>
            <consortium name="EnsemblPlants"/>
        </authorList>
    </citation>
    <scope>IDENTIFICATION</scope>
</reference>
<proteinExistence type="inferred from homology"/>
<evidence type="ECO:0000256" key="5">
    <source>
        <dbReference type="PIRSR" id="PIRSR000097-3"/>
    </source>
</evidence>
<dbReference type="PIRSF" id="PIRSF000097">
    <property type="entry name" value="AKR"/>
    <property type="match status" value="1"/>
</dbReference>
<evidence type="ECO:0000259" key="6">
    <source>
        <dbReference type="Pfam" id="PF00248"/>
    </source>
</evidence>
<evidence type="ECO:0000256" key="3">
    <source>
        <dbReference type="PIRSR" id="PIRSR000097-1"/>
    </source>
</evidence>
<dbReference type="EnsemblPlants" id="Kaladp0050s0094.1.v1.1">
    <property type="protein sequence ID" value="Kaladp0050s0094.1.v1.1"/>
    <property type="gene ID" value="Kaladp0050s0094.v1.1"/>
</dbReference>